<dbReference type="Proteomes" id="UP000539473">
    <property type="component" value="Unassembled WGS sequence"/>
</dbReference>
<feature type="domain" description="Glycoside hydrolase family 2 immunoglobulin-like beta-sandwich" evidence="7">
    <location>
        <begin position="211"/>
        <end position="300"/>
    </location>
</feature>
<reference evidence="13" key="2">
    <citation type="journal article" date="2019" name="Int. J. Syst. Evol. Microbiol.">
        <title>The Global Catalogue of Microorganisms (GCM) 10K type strain sequencing project: providing services to taxonomists for standard genome sequencing and annotation.</title>
        <authorList>
            <consortium name="The Broad Institute Genomics Platform"/>
            <consortium name="The Broad Institute Genome Sequencing Center for Infectious Disease"/>
            <person name="Wu L."/>
            <person name="Ma J."/>
        </authorList>
    </citation>
    <scope>NUCLEOTIDE SEQUENCE [LARGE SCALE GENOMIC DNA]</scope>
    <source>
        <strain evidence="13">CGMCC 1.18437</strain>
    </source>
</reference>
<dbReference type="Gene3D" id="3.20.20.80">
    <property type="entry name" value="Glycosidases"/>
    <property type="match status" value="1"/>
</dbReference>
<dbReference type="Gene3D" id="2.60.40.10">
    <property type="entry name" value="Immunoglobulins"/>
    <property type="match status" value="2"/>
</dbReference>
<dbReference type="RefSeq" id="WP_184114030.1">
    <property type="nucleotide sequence ID" value="NZ_BNAJ01000009.1"/>
</dbReference>
<dbReference type="InterPro" id="IPR008979">
    <property type="entry name" value="Galactose-bd-like_sf"/>
</dbReference>
<dbReference type="Gene3D" id="2.60.120.260">
    <property type="entry name" value="Galactose-binding domain-like"/>
    <property type="match status" value="1"/>
</dbReference>
<dbReference type="InterPro" id="IPR036156">
    <property type="entry name" value="Beta-gal/glucu_dom_sf"/>
</dbReference>
<dbReference type="Pfam" id="PF00703">
    <property type="entry name" value="Glyco_hydro_2"/>
    <property type="match status" value="1"/>
</dbReference>
<protein>
    <recommendedName>
        <fullName evidence="3">beta-mannosidase</fullName>
        <ecNumber evidence="3">3.2.1.25</ecNumber>
    </recommendedName>
</protein>
<dbReference type="Pfam" id="PF17753">
    <property type="entry name" value="Ig_mannosidase"/>
    <property type="match status" value="1"/>
</dbReference>
<evidence type="ECO:0000256" key="3">
    <source>
        <dbReference type="ARBA" id="ARBA00012754"/>
    </source>
</evidence>
<reference evidence="10" key="1">
    <citation type="journal article" date="2014" name="Int. J. Syst. Evol. Microbiol.">
        <title>Complete genome of a new Firmicutes species belonging to the dominant human colonic microbiota ('Ruminococcus bicirculans') reveals two chromosomes and a selective capacity to utilize plant glucans.</title>
        <authorList>
            <consortium name="NISC Comparative Sequencing Program"/>
            <person name="Wegmann U."/>
            <person name="Louis P."/>
            <person name="Goesmann A."/>
            <person name="Henrissat B."/>
            <person name="Duncan S.H."/>
            <person name="Flint H.J."/>
        </authorList>
    </citation>
    <scope>NUCLEOTIDE SEQUENCE</scope>
    <source>
        <strain evidence="10">CGMCC 1.18437</strain>
    </source>
</reference>
<reference evidence="11 12" key="3">
    <citation type="submission" date="2020-08" db="EMBL/GenBank/DDBJ databases">
        <title>Genomic Encyclopedia of Type Strains, Phase IV (KMG-IV): sequencing the most valuable type-strain genomes for metagenomic binning, comparative biology and taxonomic classification.</title>
        <authorList>
            <person name="Goeker M."/>
        </authorList>
    </citation>
    <scope>NUCLEOTIDE SEQUENCE [LARGE SCALE GENOMIC DNA]</scope>
    <source>
        <strain evidence="11 12">DSM 27521</strain>
    </source>
</reference>
<evidence type="ECO:0000313" key="11">
    <source>
        <dbReference type="EMBL" id="MBB5377983.1"/>
    </source>
</evidence>
<comment type="caution">
    <text evidence="11">The sequence shown here is derived from an EMBL/GenBank/DDBJ whole genome shotgun (WGS) entry which is preliminary data.</text>
</comment>
<dbReference type="Proteomes" id="UP000619376">
    <property type="component" value="Unassembled WGS sequence"/>
</dbReference>
<dbReference type="PANTHER" id="PTHR43730:SF1">
    <property type="entry name" value="BETA-MANNOSIDASE"/>
    <property type="match status" value="1"/>
</dbReference>
<comment type="similarity">
    <text evidence="2">Belongs to the glycosyl hydrolase 2 family.</text>
</comment>
<keyword evidence="4 11" id="KW-0378">Hydrolase</keyword>
<accession>A0A7W8KHN7</accession>
<dbReference type="EMBL" id="JACHFK010000010">
    <property type="protein sequence ID" value="MBB5377983.1"/>
    <property type="molecule type" value="Genomic_DNA"/>
</dbReference>
<dbReference type="SUPFAM" id="SSF49303">
    <property type="entry name" value="beta-Galactosidase/glucuronidase domain"/>
    <property type="match status" value="2"/>
</dbReference>
<dbReference type="InterPro" id="IPR013783">
    <property type="entry name" value="Ig-like_fold"/>
</dbReference>
<dbReference type="Pfam" id="PF22666">
    <property type="entry name" value="Glyco_hydro_2_N2"/>
    <property type="match status" value="1"/>
</dbReference>
<evidence type="ECO:0000259" key="7">
    <source>
        <dbReference type="Pfam" id="PF00703"/>
    </source>
</evidence>
<keyword evidence="5" id="KW-0325">Glycoprotein</keyword>
<dbReference type="AlphaFoldDB" id="A0A7W8KHN7"/>
<comment type="catalytic activity">
    <reaction evidence="1">
        <text>Hydrolysis of terminal, non-reducing beta-D-mannose residues in beta-D-mannosides.</text>
        <dbReference type="EC" id="3.2.1.25"/>
    </reaction>
</comment>
<organism evidence="11 12">
    <name type="scientific">Deinococcus metalli</name>
    <dbReference type="NCBI Taxonomy" id="1141878"/>
    <lineage>
        <taxon>Bacteria</taxon>
        <taxon>Thermotogati</taxon>
        <taxon>Deinococcota</taxon>
        <taxon>Deinococci</taxon>
        <taxon>Deinococcales</taxon>
        <taxon>Deinococcaceae</taxon>
        <taxon>Deinococcus</taxon>
    </lineage>
</organism>
<evidence type="ECO:0000256" key="6">
    <source>
        <dbReference type="ARBA" id="ARBA00023295"/>
    </source>
</evidence>
<evidence type="ECO:0000256" key="1">
    <source>
        <dbReference type="ARBA" id="ARBA00000829"/>
    </source>
</evidence>
<proteinExistence type="inferred from homology"/>
<evidence type="ECO:0000256" key="4">
    <source>
        <dbReference type="ARBA" id="ARBA00022801"/>
    </source>
</evidence>
<dbReference type="InterPro" id="IPR054593">
    <property type="entry name" value="Beta-mannosidase-like_N2"/>
</dbReference>
<keyword evidence="13" id="KW-1185">Reference proteome</keyword>
<keyword evidence="6 11" id="KW-0326">Glycosidase</keyword>
<evidence type="ECO:0000256" key="5">
    <source>
        <dbReference type="ARBA" id="ARBA00023180"/>
    </source>
</evidence>
<dbReference type="SUPFAM" id="SSF51445">
    <property type="entry name" value="(Trans)glycosidases"/>
    <property type="match status" value="1"/>
</dbReference>
<dbReference type="InterPro" id="IPR006102">
    <property type="entry name" value="Ig-like_GH2"/>
</dbReference>
<dbReference type="GO" id="GO:0005975">
    <property type="term" value="P:carbohydrate metabolic process"/>
    <property type="evidence" value="ECO:0007669"/>
    <property type="project" value="InterPro"/>
</dbReference>
<dbReference type="EC" id="3.2.1.25" evidence="3"/>
<dbReference type="InterPro" id="IPR017853">
    <property type="entry name" value="GH"/>
</dbReference>
<sequence length="836" mass="91364">MSRPPASSTPPSLQTLNGAWELAPSLDEQWRFRGLHTGAPQAVGAFARTAWMPARVPGSVHADLLRAGVIPDVRVGLHSVEAEWVAARQWVYRRTFRVDLPAGGRLWLRFGGVDWAATVFLDGEELGRLEGAQATSRLRLPDLERHTKHSLVVVLDAPPAGQGQLGRTSQTRTLRPRYGYWWDFCTRLIQVGLVGDVTLERDGGAALLDVAALVSLSADGRRGQVRVDVAHDGAEDLPVTATLTHPDGRQETRTGRADDLCFDLAEPQLWWPRGLGEQPRYHLSAQLDGSAPVSCRFGVRDVQLVHNAASAARGAMPYTLQVNGVPVYARGFNVLPVDMTAGMDGAPERERAVIEYAAAAHATLLRFNGVAPFASQTMLEACDDLGVLVWQELPLTSSGTDNVPPALETFGSVLDAGLPPLLRRLHGHPSVALLGAGNELTGADRRPVHSEHPTIAHMLTHVRRAGLTQPFMPTSPSGPTYDLDETVARTRPEDLHDVHGPWHYRGVRDSYRPHAISRALMHSEFGCQAPARERSLRRFVRPDPWPMDDRVPEVVHHGEWWLMRHRVEEVFGPVADLRRYVLLGQAAQGDVLRHALTWNRSRVGECSAALVWQLNEPWPNAHNTAVLEYDLSPKLAYYRCREANAPYALHWGLDAPVAAATLTLRPAVLADTPGRGRVELRQLTPGGTCVWERHLDVTWPGEATSLSLPIIGEPTLLRGRVLDDAGALLAESEQWVAPDRPTPFAALADLPDTRIHVDTDGSQLTVTNAGRVAAPWLSLEALEDGLEVFSDSGFTLLPGESRSVTATLRGLDGAARPFTLSVQAVNVAPVHVEVTP</sequence>
<dbReference type="GO" id="GO:0006516">
    <property type="term" value="P:glycoprotein catabolic process"/>
    <property type="evidence" value="ECO:0007669"/>
    <property type="project" value="TreeGrafter"/>
</dbReference>
<name>A0A7W8KHN7_9DEIO</name>
<evidence type="ECO:0000313" key="10">
    <source>
        <dbReference type="EMBL" id="GHF53537.1"/>
    </source>
</evidence>
<evidence type="ECO:0000259" key="9">
    <source>
        <dbReference type="Pfam" id="PF22666"/>
    </source>
</evidence>
<reference evidence="10" key="4">
    <citation type="submission" date="2024-05" db="EMBL/GenBank/DDBJ databases">
        <authorList>
            <person name="Sun Q."/>
            <person name="Zhou Y."/>
        </authorList>
    </citation>
    <scope>NUCLEOTIDE SEQUENCE</scope>
    <source>
        <strain evidence="10">CGMCC 1.18437</strain>
    </source>
</reference>
<feature type="domain" description="Beta-mannosidase Ig-fold" evidence="8">
    <location>
        <begin position="750"/>
        <end position="808"/>
    </location>
</feature>
<evidence type="ECO:0000313" key="13">
    <source>
        <dbReference type="Proteomes" id="UP000619376"/>
    </source>
</evidence>
<dbReference type="PANTHER" id="PTHR43730">
    <property type="entry name" value="BETA-MANNOSIDASE"/>
    <property type="match status" value="1"/>
</dbReference>
<evidence type="ECO:0000259" key="8">
    <source>
        <dbReference type="Pfam" id="PF17753"/>
    </source>
</evidence>
<feature type="domain" description="Beta-mannosidase-like galactose-binding" evidence="9">
    <location>
        <begin position="48"/>
        <end position="164"/>
    </location>
</feature>
<dbReference type="GO" id="GO:0004567">
    <property type="term" value="F:beta-mannosidase activity"/>
    <property type="evidence" value="ECO:0007669"/>
    <property type="project" value="UniProtKB-EC"/>
</dbReference>
<dbReference type="InterPro" id="IPR050887">
    <property type="entry name" value="Beta-mannosidase_GH2"/>
</dbReference>
<evidence type="ECO:0000256" key="2">
    <source>
        <dbReference type="ARBA" id="ARBA00007401"/>
    </source>
</evidence>
<gene>
    <name evidence="10" type="ORF">GCM10017781_32190</name>
    <name evidence="11" type="ORF">HNQ07_003484</name>
</gene>
<evidence type="ECO:0000313" key="12">
    <source>
        <dbReference type="Proteomes" id="UP000539473"/>
    </source>
</evidence>
<dbReference type="EMBL" id="BNAJ01000009">
    <property type="protein sequence ID" value="GHF53537.1"/>
    <property type="molecule type" value="Genomic_DNA"/>
</dbReference>
<dbReference type="SUPFAM" id="SSF49785">
    <property type="entry name" value="Galactose-binding domain-like"/>
    <property type="match status" value="1"/>
</dbReference>
<dbReference type="InterPro" id="IPR041625">
    <property type="entry name" value="Beta-mannosidase_Ig"/>
</dbReference>